<dbReference type="InterPro" id="IPR027921">
    <property type="entry name" value="NOPCHAP1"/>
</dbReference>
<feature type="region of interest" description="Disordered" evidence="1">
    <location>
        <begin position="1"/>
        <end position="245"/>
    </location>
</feature>
<feature type="compositionally biased region" description="Basic and acidic residues" evidence="1">
    <location>
        <begin position="44"/>
        <end position="65"/>
    </location>
</feature>
<name>A0A5N6KT53_9ROSI</name>
<evidence type="ECO:0000313" key="2">
    <source>
        <dbReference type="EMBL" id="KAB8343019.1"/>
    </source>
</evidence>
<dbReference type="Proteomes" id="UP000327013">
    <property type="component" value="Unassembled WGS sequence"/>
</dbReference>
<gene>
    <name evidence="2" type="ORF">FH972_022613</name>
</gene>
<dbReference type="GO" id="GO:0000492">
    <property type="term" value="P:box C/D snoRNP assembly"/>
    <property type="evidence" value="ECO:0007669"/>
    <property type="project" value="InterPro"/>
</dbReference>
<evidence type="ECO:0000313" key="3">
    <source>
        <dbReference type="Proteomes" id="UP000327013"/>
    </source>
</evidence>
<feature type="compositionally biased region" description="Low complexity" evidence="1">
    <location>
        <begin position="19"/>
        <end position="32"/>
    </location>
</feature>
<comment type="caution">
    <text evidence="2">The sequence shown here is derived from an EMBL/GenBank/DDBJ whole genome shotgun (WGS) entry which is preliminary data.</text>
</comment>
<sequence>MVSVKRPSPASITSTTTKQQQEPQHPQSPSQPLAKRPRTAGPEARIDTLQDTQRNDIDSDHTASDKDEDDDDASSVLSTSSSDPSSSGASLDGYEDDDDANNGNADEGSDPRTRIRPTSKVTAEPSRTTTSRATSLRAQIQSFLPQLRTANESLDQSAPSAFEIIEGDGTKEDAEQGARDDDAKQPYIEMDLGLGVLEEKRPGEDSDSSDDSGDDEAEGGDVLGRLMGRRDKDEGEAKKAVIQEL</sequence>
<dbReference type="PANTHER" id="PTHR38489">
    <property type="entry name" value="HISTONE CHAPERONE DOMAIN-CONTAINING PROTEIN"/>
    <property type="match status" value="1"/>
</dbReference>
<proteinExistence type="predicted"/>
<feature type="compositionally biased region" description="Low complexity" evidence="1">
    <location>
        <begin position="74"/>
        <end position="92"/>
    </location>
</feature>
<protein>
    <submittedName>
        <fullName evidence="2">Uncharacterized protein</fullName>
    </submittedName>
</protein>
<dbReference type="EMBL" id="VIBQ01000012">
    <property type="protein sequence ID" value="KAB8343019.1"/>
    <property type="molecule type" value="Genomic_DNA"/>
</dbReference>
<feature type="compositionally biased region" description="Acidic residues" evidence="1">
    <location>
        <begin position="205"/>
        <end position="219"/>
    </location>
</feature>
<accession>A0A5N6KT53</accession>
<dbReference type="AlphaFoldDB" id="A0A5N6KT53"/>
<feature type="compositionally biased region" description="Basic and acidic residues" evidence="1">
    <location>
        <begin position="168"/>
        <end position="184"/>
    </location>
</feature>
<feature type="compositionally biased region" description="Polar residues" evidence="1">
    <location>
        <begin position="139"/>
        <end position="159"/>
    </location>
</feature>
<feature type="compositionally biased region" description="Low complexity" evidence="1">
    <location>
        <begin position="122"/>
        <end position="138"/>
    </location>
</feature>
<organism evidence="2 3">
    <name type="scientific">Carpinus fangiana</name>
    <dbReference type="NCBI Taxonomy" id="176857"/>
    <lineage>
        <taxon>Eukaryota</taxon>
        <taxon>Viridiplantae</taxon>
        <taxon>Streptophyta</taxon>
        <taxon>Embryophyta</taxon>
        <taxon>Tracheophyta</taxon>
        <taxon>Spermatophyta</taxon>
        <taxon>Magnoliopsida</taxon>
        <taxon>eudicotyledons</taxon>
        <taxon>Gunneridae</taxon>
        <taxon>Pentapetalae</taxon>
        <taxon>rosids</taxon>
        <taxon>fabids</taxon>
        <taxon>Fagales</taxon>
        <taxon>Betulaceae</taxon>
        <taxon>Carpinus</taxon>
    </lineage>
</organism>
<dbReference type="PANTHER" id="PTHR38489:SF1">
    <property type="entry name" value="HISTONE CHAPERONE DOMAIN-CONTAINING PROTEIN"/>
    <property type="match status" value="1"/>
</dbReference>
<dbReference type="OrthoDB" id="1112980at2759"/>
<dbReference type="Pfam" id="PF15370">
    <property type="entry name" value="NOPCHAP1"/>
    <property type="match status" value="1"/>
</dbReference>
<keyword evidence="3" id="KW-1185">Reference proteome</keyword>
<evidence type="ECO:0000256" key="1">
    <source>
        <dbReference type="SAM" id="MobiDB-lite"/>
    </source>
</evidence>
<feature type="compositionally biased region" description="Basic and acidic residues" evidence="1">
    <location>
        <begin position="228"/>
        <end position="245"/>
    </location>
</feature>
<reference evidence="2 3" key="1">
    <citation type="submission" date="2019-06" db="EMBL/GenBank/DDBJ databases">
        <title>A chromosomal-level reference genome of Carpinus fangiana (Coryloideae, Betulaceae).</title>
        <authorList>
            <person name="Yang X."/>
            <person name="Wang Z."/>
            <person name="Zhang L."/>
            <person name="Hao G."/>
            <person name="Liu J."/>
            <person name="Yang Y."/>
        </authorList>
    </citation>
    <scope>NUCLEOTIDE SEQUENCE [LARGE SCALE GENOMIC DNA]</scope>
    <source>
        <strain evidence="2">Cfa_2016G</strain>
        <tissue evidence="2">Leaf</tissue>
    </source>
</reference>